<feature type="transmembrane region" description="Helical" evidence="6">
    <location>
        <begin position="49"/>
        <end position="71"/>
    </location>
</feature>
<feature type="transmembrane region" description="Helical" evidence="6">
    <location>
        <begin position="322"/>
        <end position="342"/>
    </location>
</feature>
<dbReference type="eggNOG" id="COG1914">
    <property type="taxonomic scope" value="Bacteria"/>
</dbReference>
<evidence type="ECO:0000256" key="5">
    <source>
        <dbReference type="ARBA" id="ARBA00023136"/>
    </source>
</evidence>
<dbReference type="EMBL" id="CP002360">
    <property type="protein sequence ID" value="AEE95849.1"/>
    <property type="molecule type" value="Genomic_DNA"/>
</dbReference>
<comment type="subcellular location">
    <subcellularLocation>
        <location evidence="1">Membrane</location>
        <topology evidence="1">Multi-pass membrane protein</topology>
    </subcellularLocation>
</comment>
<dbReference type="InterPro" id="IPR001046">
    <property type="entry name" value="NRAMP_fam"/>
</dbReference>
<feature type="transmembrane region" description="Helical" evidence="6">
    <location>
        <begin position="92"/>
        <end position="116"/>
    </location>
</feature>
<keyword evidence="3 6" id="KW-0812">Transmembrane</keyword>
<evidence type="ECO:0000313" key="7">
    <source>
        <dbReference type="EMBL" id="AEE95849.1"/>
    </source>
</evidence>
<name>F4A031_MAHA5</name>
<protein>
    <submittedName>
        <fullName evidence="7">Natural resistance-associated macrophage protein</fullName>
    </submittedName>
</protein>
<gene>
    <name evidence="7" type="ordered locus">Mahau_0646</name>
</gene>
<keyword evidence="5 6" id="KW-0472">Membrane</keyword>
<dbReference type="Proteomes" id="UP000008457">
    <property type="component" value="Chromosome"/>
</dbReference>
<dbReference type="KEGG" id="mas:Mahau_0646"/>
<dbReference type="GO" id="GO:0034755">
    <property type="term" value="P:iron ion transmembrane transport"/>
    <property type="evidence" value="ECO:0007669"/>
    <property type="project" value="TreeGrafter"/>
</dbReference>
<keyword evidence="2" id="KW-0813">Transport</keyword>
<feature type="transmembrane region" description="Helical" evidence="6">
    <location>
        <begin position="348"/>
        <end position="370"/>
    </location>
</feature>
<dbReference type="Pfam" id="PF01566">
    <property type="entry name" value="Nramp"/>
    <property type="match status" value="1"/>
</dbReference>
<evidence type="ECO:0000256" key="2">
    <source>
        <dbReference type="ARBA" id="ARBA00022448"/>
    </source>
</evidence>
<feature type="transmembrane region" description="Helical" evidence="6">
    <location>
        <begin position="391"/>
        <end position="411"/>
    </location>
</feature>
<evidence type="ECO:0000256" key="6">
    <source>
        <dbReference type="SAM" id="Phobius"/>
    </source>
</evidence>
<dbReference type="GO" id="GO:0015086">
    <property type="term" value="F:cadmium ion transmembrane transporter activity"/>
    <property type="evidence" value="ECO:0007669"/>
    <property type="project" value="TreeGrafter"/>
</dbReference>
<dbReference type="STRING" id="697281.Mahau_0646"/>
<evidence type="ECO:0000256" key="3">
    <source>
        <dbReference type="ARBA" id="ARBA00022692"/>
    </source>
</evidence>
<dbReference type="PANTHER" id="PTHR11706:SF33">
    <property type="entry name" value="NATURAL RESISTANCE-ASSOCIATED MACROPHAGE PROTEIN 2"/>
    <property type="match status" value="1"/>
</dbReference>
<feature type="transmembrane region" description="Helical" evidence="6">
    <location>
        <begin position="188"/>
        <end position="210"/>
    </location>
</feature>
<evidence type="ECO:0000313" key="8">
    <source>
        <dbReference type="Proteomes" id="UP000008457"/>
    </source>
</evidence>
<evidence type="ECO:0000256" key="4">
    <source>
        <dbReference type="ARBA" id="ARBA00022989"/>
    </source>
</evidence>
<dbReference type="GO" id="GO:0005384">
    <property type="term" value="F:manganese ion transmembrane transporter activity"/>
    <property type="evidence" value="ECO:0007669"/>
    <property type="project" value="TreeGrafter"/>
</dbReference>
<reference evidence="8" key="1">
    <citation type="submission" date="2010-11" db="EMBL/GenBank/DDBJ databases">
        <title>The complete genome of Mahella australiensis DSM 15567.</title>
        <authorList>
            <consortium name="US DOE Joint Genome Institute (JGI-PGF)"/>
            <person name="Lucas S."/>
            <person name="Copeland A."/>
            <person name="Lapidus A."/>
            <person name="Bruce D."/>
            <person name="Goodwin L."/>
            <person name="Pitluck S."/>
            <person name="Kyrpides N."/>
            <person name="Mavromatis K."/>
            <person name="Pagani I."/>
            <person name="Ivanova N."/>
            <person name="Teshima H."/>
            <person name="Brettin T."/>
            <person name="Detter J.C."/>
            <person name="Han C."/>
            <person name="Tapia R."/>
            <person name="Land M."/>
            <person name="Hauser L."/>
            <person name="Markowitz V."/>
            <person name="Cheng J.-F."/>
            <person name="Hugenholtz P."/>
            <person name="Woyke T."/>
            <person name="Wu D."/>
            <person name="Spring S."/>
            <person name="Pukall R."/>
            <person name="Steenblock K."/>
            <person name="Schneider S."/>
            <person name="Klenk H.-P."/>
            <person name="Eisen J.A."/>
        </authorList>
    </citation>
    <scope>NUCLEOTIDE SEQUENCE [LARGE SCALE GENOMIC DNA]</scope>
    <source>
        <strain evidence="8">DSM 15567 / CIP 107919 / 50-1 BON</strain>
    </source>
</reference>
<sequence length="412" mass="45084">MKLKKKLANKQVLVFLTILGPGIIAASAGNDAGGITTYAMVGAELQYKMLWAIFLMTFSLIIVQEMAARMGAVTGKGLSDLIREQFGVKSTFFAMLTLFTANVAVTTSEFAGIAASLELFNISKYVSVPVMALIIWLLVLKGTYQTVEKVFIAFSMLLLSYIVAGFMAKPDWSEVARHTFMPTVEWNSNFLTLFVGTVGTTIAPWMQFYLQSSIADKGITIKNYSYERIDTILGAIVADVIAFFIILSTASALYPHGITIESAKDAALALKPFVGTYAPIVFGIGLFGASVMAAAILPLSTSYAICEAFGWESGLDNKFEDAPVFFILYTVLIVIGACIVLFSSQLLVHIMLIAQVINGILVPVILIYMLKLTNNRRLMGEYVNSAIYNTIAWITVIFTIALTVLMFVFMFQ</sequence>
<proteinExistence type="predicted"/>
<dbReference type="PANTHER" id="PTHR11706">
    <property type="entry name" value="SOLUTE CARRIER PROTEIN FAMILY 11 MEMBER"/>
    <property type="match status" value="1"/>
</dbReference>
<dbReference type="HOGENOM" id="CLU_020088_6_1_9"/>
<dbReference type="RefSeq" id="WP_013780282.1">
    <property type="nucleotide sequence ID" value="NC_015520.1"/>
</dbReference>
<reference evidence="7 8" key="2">
    <citation type="journal article" date="2011" name="Stand. Genomic Sci.">
        <title>Complete genome sequence of Mahella australiensis type strain (50-1 BON).</title>
        <authorList>
            <person name="Sikorski J."/>
            <person name="Teshima H."/>
            <person name="Nolan M."/>
            <person name="Lucas S."/>
            <person name="Hammon N."/>
            <person name="Deshpande S."/>
            <person name="Cheng J.F."/>
            <person name="Pitluck S."/>
            <person name="Liolios K."/>
            <person name="Pagani I."/>
            <person name="Ivanova N."/>
            <person name="Huntemann M."/>
            <person name="Mavromatis K."/>
            <person name="Ovchinikova G."/>
            <person name="Pati A."/>
            <person name="Tapia R."/>
            <person name="Han C."/>
            <person name="Goodwin L."/>
            <person name="Chen A."/>
            <person name="Palaniappan K."/>
            <person name="Land M."/>
            <person name="Hauser L."/>
            <person name="Ngatchou-Djao O.D."/>
            <person name="Rohde M."/>
            <person name="Pukall R."/>
            <person name="Spring S."/>
            <person name="Abt B."/>
            <person name="Goker M."/>
            <person name="Detter J.C."/>
            <person name="Woyke T."/>
            <person name="Bristow J."/>
            <person name="Markowitz V."/>
            <person name="Hugenholtz P."/>
            <person name="Eisen J.A."/>
            <person name="Kyrpides N.C."/>
            <person name="Klenk H.P."/>
            <person name="Lapidus A."/>
        </authorList>
    </citation>
    <scope>NUCLEOTIDE SEQUENCE [LARGE SCALE GENOMIC DNA]</scope>
    <source>
        <strain evidence="8">DSM 15567 / CIP 107919 / 50-1 BON</strain>
    </source>
</reference>
<dbReference type="OrthoDB" id="141480at2"/>
<feature type="transmembrane region" description="Helical" evidence="6">
    <location>
        <begin position="274"/>
        <end position="301"/>
    </location>
</feature>
<evidence type="ECO:0000256" key="1">
    <source>
        <dbReference type="ARBA" id="ARBA00004141"/>
    </source>
</evidence>
<dbReference type="NCBIfam" id="NF037982">
    <property type="entry name" value="Nramp_1"/>
    <property type="match status" value="1"/>
</dbReference>
<keyword evidence="8" id="KW-1185">Reference proteome</keyword>
<accession>F4A031</accession>
<feature type="transmembrane region" description="Helical" evidence="6">
    <location>
        <begin position="231"/>
        <end position="254"/>
    </location>
</feature>
<dbReference type="AlphaFoldDB" id="F4A031"/>
<feature type="transmembrane region" description="Helical" evidence="6">
    <location>
        <begin position="122"/>
        <end position="139"/>
    </location>
</feature>
<dbReference type="GO" id="GO:0005886">
    <property type="term" value="C:plasma membrane"/>
    <property type="evidence" value="ECO:0007669"/>
    <property type="project" value="TreeGrafter"/>
</dbReference>
<feature type="transmembrane region" description="Helical" evidence="6">
    <location>
        <begin position="151"/>
        <end position="168"/>
    </location>
</feature>
<organism evidence="7 8">
    <name type="scientific">Mahella australiensis (strain DSM 15567 / CIP 107919 / 50-1 BON)</name>
    <dbReference type="NCBI Taxonomy" id="697281"/>
    <lineage>
        <taxon>Bacteria</taxon>
        <taxon>Bacillati</taxon>
        <taxon>Bacillota</taxon>
        <taxon>Clostridia</taxon>
        <taxon>Thermoanaerobacterales</taxon>
        <taxon>Thermoanaerobacterales Family IV. Incertae Sedis</taxon>
        <taxon>Mahella</taxon>
    </lineage>
</organism>
<keyword evidence="4 6" id="KW-1133">Transmembrane helix</keyword>